<dbReference type="InterPro" id="IPR014710">
    <property type="entry name" value="RmlC-like_jellyroll"/>
</dbReference>
<dbReference type="Pfam" id="PF13545">
    <property type="entry name" value="HTH_Crp_2"/>
    <property type="match status" value="1"/>
</dbReference>
<name>A0A3D9ATM8_9FLAO</name>
<evidence type="ECO:0000256" key="2">
    <source>
        <dbReference type="ARBA" id="ARBA00023125"/>
    </source>
</evidence>
<evidence type="ECO:0000256" key="1">
    <source>
        <dbReference type="ARBA" id="ARBA00023015"/>
    </source>
</evidence>
<gene>
    <name evidence="5" type="ORF">DRF67_18025</name>
</gene>
<dbReference type="Pfam" id="PF00027">
    <property type="entry name" value="cNMP_binding"/>
    <property type="match status" value="1"/>
</dbReference>
<sequence>MTFCQYNNPNLYIMLIPVDLLYSYGAETEILDPSHIIFREGDHPKYYYQIVEGRIKLNYYDPDGRELILAILDKGLSVCELLLFIDKTYPVNAVTFEKCVVVKLSKKSFMQLLDENHHVSNDINKFLSERLYYKYIMLENNSSLRPDVRIRGVLDYHKSFSKDPEEFSYEVPLTRQQLASITALRVETVVRTVKKLEKEYFLKIKNGKIYY</sequence>
<organism evidence="5 6">
    <name type="scientific">Chryseobacterium pennipullorum</name>
    <dbReference type="NCBI Taxonomy" id="2258963"/>
    <lineage>
        <taxon>Bacteria</taxon>
        <taxon>Pseudomonadati</taxon>
        <taxon>Bacteroidota</taxon>
        <taxon>Flavobacteriia</taxon>
        <taxon>Flavobacteriales</taxon>
        <taxon>Weeksellaceae</taxon>
        <taxon>Chryseobacterium group</taxon>
        <taxon>Chryseobacterium</taxon>
    </lineage>
</organism>
<dbReference type="PANTHER" id="PTHR24567:SF26">
    <property type="entry name" value="REGULATORY PROTEIN YEIL"/>
    <property type="match status" value="1"/>
</dbReference>
<dbReference type="InterPro" id="IPR050397">
    <property type="entry name" value="Env_Response_Regulators"/>
</dbReference>
<dbReference type="InterPro" id="IPR000595">
    <property type="entry name" value="cNMP-bd_dom"/>
</dbReference>
<dbReference type="GO" id="GO:0005829">
    <property type="term" value="C:cytosol"/>
    <property type="evidence" value="ECO:0007669"/>
    <property type="project" value="TreeGrafter"/>
</dbReference>
<dbReference type="GO" id="GO:0003700">
    <property type="term" value="F:DNA-binding transcription factor activity"/>
    <property type="evidence" value="ECO:0007669"/>
    <property type="project" value="TreeGrafter"/>
</dbReference>
<evidence type="ECO:0000313" key="5">
    <source>
        <dbReference type="EMBL" id="REC44226.1"/>
    </source>
</evidence>
<keyword evidence="6" id="KW-1185">Reference proteome</keyword>
<dbReference type="PANTHER" id="PTHR24567">
    <property type="entry name" value="CRP FAMILY TRANSCRIPTIONAL REGULATORY PROTEIN"/>
    <property type="match status" value="1"/>
</dbReference>
<accession>A0A3D9ATM8</accession>
<dbReference type="SMART" id="SM00100">
    <property type="entry name" value="cNMP"/>
    <property type="match status" value="1"/>
</dbReference>
<dbReference type="InterPro" id="IPR018490">
    <property type="entry name" value="cNMP-bd_dom_sf"/>
</dbReference>
<evidence type="ECO:0000313" key="6">
    <source>
        <dbReference type="Proteomes" id="UP000256257"/>
    </source>
</evidence>
<proteinExistence type="predicted"/>
<evidence type="ECO:0000259" key="4">
    <source>
        <dbReference type="PROSITE" id="PS50042"/>
    </source>
</evidence>
<dbReference type="SUPFAM" id="SSF51206">
    <property type="entry name" value="cAMP-binding domain-like"/>
    <property type="match status" value="1"/>
</dbReference>
<dbReference type="Proteomes" id="UP000256257">
    <property type="component" value="Unassembled WGS sequence"/>
</dbReference>
<dbReference type="CDD" id="cd00038">
    <property type="entry name" value="CAP_ED"/>
    <property type="match status" value="1"/>
</dbReference>
<dbReference type="GO" id="GO:0003677">
    <property type="term" value="F:DNA binding"/>
    <property type="evidence" value="ECO:0007669"/>
    <property type="project" value="UniProtKB-KW"/>
</dbReference>
<keyword evidence="3" id="KW-0804">Transcription</keyword>
<dbReference type="Gene3D" id="2.60.120.10">
    <property type="entry name" value="Jelly Rolls"/>
    <property type="match status" value="1"/>
</dbReference>
<keyword evidence="2" id="KW-0238">DNA-binding</keyword>
<dbReference type="EMBL" id="QNVV01000020">
    <property type="protein sequence ID" value="REC44226.1"/>
    <property type="molecule type" value="Genomic_DNA"/>
</dbReference>
<dbReference type="AlphaFoldDB" id="A0A3D9ATM8"/>
<dbReference type="InterPro" id="IPR012318">
    <property type="entry name" value="HTH_CRP"/>
</dbReference>
<dbReference type="PROSITE" id="PS50042">
    <property type="entry name" value="CNMP_BINDING_3"/>
    <property type="match status" value="1"/>
</dbReference>
<dbReference type="InterPro" id="IPR036390">
    <property type="entry name" value="WH_DNA-bd_sf"/>
</dbReference>
<dbReference type="OrthoDB" id="667966at2"/>
<protein>
    <submittedName>
        <fullName evidence="5">Crp/Fnr family transcriptional regulator</fullName>
    </submittedName>
</protein>
<comment type="caution">
    <text evidence="5">The sequence shown here is derived from an EMBL/GenBank/DDBJ whole genome shotgun (WGS) entry which is preliminary data.</text>
</comment>
<feature type="domain" description="Cyclic nucleotide-binding" evidence="4">
    <location>
        <begin position="27"/>
        <end position="113"/>
    </location>
</feature>
<dbReference type="SUPFAM" id="SSF46785">
    <property type="entry name" value="Winged helix' DNA-binding domain"/>
    <property type="match status" value="1"/>
</dbReference>
<reference evidence="5 6" key="1">
    <citation type="submission" date="2018-06" db="EMBL/GenBank/DDBJ databases">
        <title>Novel Chryseobacterium species.</title>
        <authorList>
            <person name="Newman J."/>
            <person name="Hugo C."/>
            <person name="Oosthuizen L."/>
            <person name="Charimba G."/>
        </authorList>
    </citation>
    <scope>NUCLEOTIDE SEQUENCE [LARGE SCALE GENOMIC DNA]</scope>
    <source>
        <strain evidence="5 6">7_F195</strain>
    </source>
</reference>
<keyword evidence="1" id="KW-0805">Transcription regulation</keyword>
<evidence type="ECO:0000256" key="3">
    <source>
        <dbReference type="ARBA" id="ARBA00023163"/>
    </source>
</evidence>